<reference evidence="11" key="2">
    <citation type="submission" date="2015-02" db="UniProtKB">
        <authorList>
            <consortium name="EnsemblMetazoa"/>
        </authorList>
    </citation>
    <scope>IDENTIFICATION</scope>
</reference>
<dbReference type="PANTHER" id="PTHR43048">
    <property type="entry name" value="METHYLMALONYL-COA EPIMERASE"/>
    <property type="match status" value="1"/>
</dbReference>
<dbReference type="EC" id="5.1.99.1" evidence="7"/>
<evidence type="ECO:0000256" key="4">
    <source>
        <dbReference type="ARBA" id="ARBA00023285"/>
    </source>
</evidence>
<dbReference type="InterPro" id="IPR037523">
    <property type="entry name" value="VOC_core"/>
</dbReference>
<evidence type="ECO:0000256" key="5">
    <source>
        <dbReference type="ARBA" id="ARBA00050406"/>
    </source>
</evidence>
<evidence type="ECO:0000259" key="10">
    <source>
        <dbReference type="PROSITE" id="PS51819"/>
    </source>
</evidence>
<dbReference type="OMA" id="IHHICYE"/>
<dbReference type="GO" id="GO:0004493">
    <property type="term" value="F:methylmalonyl-CoA epimerase activity"/>
    <property type="evidence" value="ECO:0007669"/>
    <property type="project" value="UniProtKB-EC"/>
</dbReference>
<dbReference type="HOGENOM" id="CLU_046006_5_0_1"/>
<comment type="catalytic activity">
    <reaction evidence="5">
        <text>(R)-methylmalonyl-CoA = (S)-methylmalonyl-CoA</text>
        <dbReference type="Rhea" id="RHEA:20553"/>
        <dbReference type="ChEBI" id="CHEBI:57326"/>
        <dbReference type="ChEBI" id="CHEBI:57327"/>
        <dbReference type="EC" id="5.1.99.1"/>
    </reaction>
    <physiologicalReaction direction="right-to-left" evidence="5">
        <dbReference type="Rhea" id="RHEA:20555"/>
    </physiologicalReaction>
</comment>
<dbReference type="Gene3D" id="3.10.180.10">
    <property type="entry name" value="2,3-Dihydroxybiphenyl 1,2-Dioxygenase, domain 1"/>
    <property type="match status" value="1"/>
</dbReference>
<dbReference type="PANTHER" id="PTHR43048:SF3">
    <property type="entry name" value="METHYLMALONYL-COA EPIMERASE, MITOCHONDRIAL"/>
    <property type="match status" value="1"/>
</dbReference>
<accession>T1JMV2</accession>
<comment type="function">
    <text evidence="6">Methylmalonyl-CoA epimerase involved in propionyl-CoA metabolism.</text>
</comment>
<dbReference type="NCBIfam" id="TIGR03081">
    <property type="entry name" value="metmalonyl_epim"/>
    <property type="match status" value="1"/>
</dbReference>
<keyword evidence="3" id="KW-0413">Isomerase</keyword>
<dbReference type="GO" id="GO:0046491">
    <property type="term" value="P:L-methylmalonyl-CoA metabolic process"/>
    <property type="evidence" value="ECO:0007669"/>
    <property type="project" value="TreeGrafter"/>
</dbReference>
<keyword evidence="2" id="KW-0479">Metal-binding</keyword>
<dbReference type="InterPro" id="IPR051785">
    <property type="entry name" value="MMCE/EMCE_epimerase"/>
</dbReference>
<dbReference type="GO" id="GO:0005739">
    <property type="term" value="C:mitochondrion"/>
    <property type="evidence" value="ECO:0007669"/>
    <property type="project" value="TreeGrafter"/>
</dbReference>
<evidence type="ECO:0000256" key="9">
    <source>
        <dbReference type="ARBA" id="ARBA00081771"/>
    </source>
</evidence>
<feature type="domain" description="VOC" evidence="10">
    <location>
        <begin position="26"/>
        <end position="155"/>
    </location>
</feature>
<proteinExistence type="inferred from homology"/>
<evidence type="ECO:0000256" key="1">
    <source>
        <dbReference type="ARBA" id="ARBA00009308"/>
    </source>
</evidence>
<reference evidence="12" key="1">
    <citation type="submission" date="2011-05" db="EMBL/GenBank/DDBJ databases">
        <authorList>
            <person name="Richards S.R."/>
            <person name="Qu J."/>
            <person name="Jiang H."/>
            <person name="Jhangiani S.N."/>
            <person name="Agravi P."/>
            <person name="Goodspeed R."/>
            <person name="Gross S."/>
            <person name="Mandapat C."/>
            <person name="Jackson L."/>
            <person name="Mathew T."/>
            <person name="Pu L."/>
            <person name="Thornton R."/>
            <person name="Saada N."/>
            <person name="Wilczek-Boney K.B."/>
            <person name="Lee S."/>
            <person name="Kovar C."/>
            <person name="Wu Y."/>
            <person name="Scherer S.E."/>
            <person name="Worley K.C."/>
            <person name="Muzny D.M."/>
            <person name="Gibbs R."/>
        </authorList>
    </citation>
    <scope>NUCLEOTIDE SEQUENCE</scope>
    <source>
        <strain evidence="12">Brora</strain>
    </source>
</reference>
<sequence>MTVMQLVRRTLSFSSISRGKMWKLGKLNHIAVATPNLKKATDFYKNILGARVSENVELPEHGVTTVFVNLGNTKLELLEILGEKSPISAFLDKNKNGGMHHICVEVDDINAAMEDLKSKNIRCLSEKPTIGAHGKPVVFLHPKDCHGILVELEQV</sequence>
<dbReference type="GO" id="GO:0046872">
    <property type="term" value="F:metal ion binding"/>
    <property type="evidence" value="ECO:0007669"/>
    <property type="project" value="UniProtKB-KW"/>
</dbReference>
<evidence type="ECO:0000256" key="8">
    <source>
        <dbReference type="ARBA" id="ARBA00071337"/>
    </source>
</evidence>
<dbReference type="STRING" id="126957.T1JMV2"/>
<dbReference type="AlphaFoldDB" id="T1JMV2"/>
<comment type="similarity">
    <text evidence="1">Belongs to the methylmalonyl-CoA epimerase family.</text>
</comment>
<dbReference type="Proteomes" id="UP000014500">
    <property type="component" value="Unassembled WGS sequence"/>
</dbReference>
<evidence type="ECO:0000313" key="11">
    <source>
        <dbReference type="EnsemblMetazoa" id="SMAR015182-PA"/>
    </source>
</evidence>
<evidence type="ECO:0000256" key="7">
    <source>
        <dbReference type="ARBA" id="ARBA00066411"/>
    </source>
</evidence>
<dbReference type="eggNOG" id="KOG2944">
    <property type="taxonomic scope" value="Eukaryota"/>
</dbReference>
<dbReference type="InterPro" id="IPR029068">
    <property type="entry name" value="Glyas_Bleomycin-R_OHBP_Dase"/>
</dbReference>
<dbReference type="EMBL" id="JH431830">
    <property type="status" value="NOT_ANNOTATED_CDS"/>
    <property type="molecule type" value="Genomic_DNA"/>
</dbReference>
<evidence type="ECO:0000313" key="12">
    <source>
        <dbReference type="Proteomes" id="UP000014500"/>
    </source>
</evidence>
<evidence type="ECO:0000256" key="3">
    <source>
        <dbReference type="ARBA" id="ARBA00023235"/>
    </source>
</evidence>
<evidence type="ECO:0000256" key="6">
    <source>
        <dbReference type="ARBA" id="ARBA00053742"/>
    </source>
</evidence>
<dbReference type="PROSITE" id="PS51819">
    <property type="entry name" value="VOC"/>
    <property type="match status" value="1"/>
</dbReference>
<dbReference type="PhylomeDB" id="T1JMV2"/>
<name>T1JMV2_STRMM</name>
<protein>
    <recommendedName>
        <fullName evidence="8">Methylmalonyl-CoA epimerase, mitochondrial</fullName>
        <ecNumber evidence="7">5.1.99.1</ecNumber>
    </recommendedName>
    <alternativeName>
        <fullName evidence="9">DL-methylmalonyl-CoA racemase</fullName>
    </alternativeName>
</protein>
<keyword evidence="12" id="KW-1185">Reference proteome</keyword>
<dbReference type="EnsemblMetazoa" id="SMAR015182-RA">
    <property type="protein sequence ID" value="SMAR015182-PA"/>
    <property type="gene ID" value="SMAR015182"/>
</dbReference>
<dbReference type="CDD" id="cd07249">
    <property type="entry name" value="MMCE"/>
    <property type="match status" value="1"/>
</dbReference>
<dbReference type="SUPFAM" id="SSF54593">
    <property type="entry name" value="Glyoxalase/Bleomycin resistance protein/Dihydroxybiphenyl dioxygenase"/>
    <property type="match status" value="1"/>
</dbReference>
<dbReference type="Pfam" id="PF13669">
    <property type="entry name" value="Glyoxalase_4"/>
    <property type="match status" value="1"/>
</dbReference>
<evidence type="ECO:0000256" key="2">
    <source>
        <dbReference type="ARBA" id="ARBA00022723"/>
    </source>
</evidence>
<dbReference type="InterPro" id="IPR017515">
    <property type="entry name" value="MeMalonyl-CoA_epimerase"/>
</dbReference>
<dbReference type="FunFam" id="3.10.180.10:FF:000003">
    <property type="entry name" value="Methylmalonyl-CoA epimerase, mitochondrial"/>
    <property type="match status" value="1"/>
</dbReference>
<keyword evidence="4" id="KW-0170">Cobalt</keyword>
<organism evidence="11 12">
    <name type="scientific">Strigamia maritima</name>
    <name type="common">European centipede</name>
    <name type="synonym">Geophilus maritimus</name>
    <dbReference type="NCBI Taxonomy" id="126957"/>
    <lineage>
        <taxon>Eukaryota</taxon>
        <taxon>Metazoa</taxon>
        <taxon>Ecdysozoa</taxon>
        <taxon>Arthropoda</taxon>
        <taxon>Myriapoda</taxon>
        <taxon>Chilopoda</taxon>
        <taxon>Pleurostigmophora</taxon>
        <taxon>Geophilomorpha</taxon>
        <taxon>Linotaeniidae</taxon>
        <taxon>Strigamia</taxon>
    </lineage>
</organism>